<proteinExistence type="inferred from homology"/>
<dbReference type="OrthoDB" id="9808150at2"/>
<keyword evidence="5 11" id="KW-0808">Transferase</keyword>
<gene>
    <name evidence="11 13" type="primary">gmk</name>
    <name evidence="13" type="ORF">CLHUN_34850</name>
</gene>
<dbReference type="EMBL" id="MZGX01000026">
    <property type="protein sequence ID" value="OPX42663.1"/>
    <property type="molecule type" value="Genomic_DNA"/>
</dbReference>
<name>A0A1V4SFZ9_RUMHU</name>
<keyword evidence="7 11" id="KW-0418">Kinase</keyword>
<comment type="similarity">
    <text evidence="2 11">Belongs to the guanylate kinase family.</text>
</comment>
<dbReference type="HAMAP" id="MF_00328">
    <property type="entry name" value="Guanylate_kinase"/>
    <property type="match status" value="1"/>
</dbReference>
<reference evidence="13 14" key="1">
    <citation type="submission" date="2017-03" db="EMBL/GenBank/DDBJ databases">
        <title>Genome sequence of Clostridium hungatei DSM 14427.</title>
        <authorList>
            <person name="Poehlein A."/>
            <person name="Daniel R."/>
        </authorList>
    </citation>
    <scope>NUCLEOTIDE SEQUENCE [LARGE SCALE GENOMIC DNA]</scope>
    <source>
        <strain evidence="13 14">DSM 14427</strain>
    </source>
</reference>
<evidence type="ECO:0000256" key="3">
    <source>
        <dbReference type="ARBA" id="ARBA00012961"/>
    </source>
</evidence>
<protein>
    <recommendedName>
        <fullName evidence="4 11">Guanylate kinase</fullName>
        <ecNumber evidence="3 11">2.7.4.8</ecNumber>
    </recommendedName>
    <alternativeName>
        <fullName evidence="9 11">GMP kinase</fullName>
    </alternativeName>
</protein>
<dbReference type="GO" id="GO:0005524">
    <property type="term" value="F:ATP binding"/>
    <property type="evidence" value="ECO:0007669"/>
    <property type="project" value="UniProtKB-UniRule"/>
</dbReference>
<evidence type="ECO:0000256" key="8">
    <source>
        <dbReference type="ARBA" id="ARBA00022840"/>
    </source>
</evidence>
<evidence type="ECO:0000256" key="2">
    <source>
        <dbReference type="ARBA" id="ARBA00005790"/>
    </source>
</evidence>
<keyword evidence="8 11" id="KW-0067">ATP-binding</keyword>
<evidence type="ECO:0000259" key="12">
    <source>
        <dbReference type="PROSITE" id="PS50052"/>
    </source>
</evidence>
<dbReference type="InterPro" id="IPR008144">
    <property type="entry name" value="Guanylate_kin-like_dom"/>
</dbReference>
<evidence type="ECO:0000256" key="9">
    <source>
        <dbReference type="ARBA" id="ARBA00030128"/>
    </source>
</evidence>
<dbReference type="PANTHER" id="PTHR23117:SF13">
    <property type="entry name" value="GUANYLATE KINASE"/>
    <property type="match status" value="1"/>
</dbReference>
<dbReference type="InterPro" id="IPR008145">
    <property type="entry name" value="GK/Ca_channel_bsu"/>
</dbReference>
<evidence type="ECO:0000256" key="6">
    <source>
        <dbReference type="ARBA" id="ARBA00022741"/>
    </source>
</evidence>
<comment type="caution">
    <text evidence="13">The sequence shown here is derived from an EMBL/GenBank/DDBJ whole genome shotgun (WGS) entry which is preliminary data.</text>
</comment>
<comment type="subcellular location">
    <subcellularLocation>
        <location evidence="11">Cytoplasm</location>
    </subcellularLocation>
</comment>
<dbReference type="PROSITE" id="PS00856">
    <property type="entry name" value="GUANYLATE_KINASE_1"/>
    <property type="match status" value="1"/>
</dbReference>
<evidence type="ECO:0000256" key="10">
    <source>
        <dbReference type="ARBA" id="ARBA00048594"/>
    </source>
</evidence>
<dbReference type="SMART" id="SM00072">
    <property type="entry name" value="GuKc"/>
    <property type="match status" value="1"/>
</dbReference>
<evidence type="ECO:0000313" key="14">
    <source>
        <dbReference type="Proteomes" id="UP000191554"/>
    </source>
</evidence>
<dbReference type="Gene3D" id="3.40.50.300">
    <property type="entry name" value="P-loop containing nucleotide triphosphate hydrolases"/>
    <property type="match status" value="1"/>
</dbReference>
<dbReference type="AlphaFoldDB" id="A0A1V4SFZ9"/>
<feature type="binding site" evidence="11">
    <location>
        <begin position="12"/>
        <end position="19"/>
    </location>
    <ligand>
        <name>ATP</name>
        <dbReference type="ChEBI" id="CHEBI:30616"/>
    </ligand>
</feature>
<dbReference type="GO" id="GO:0004385">
    <property type="term" value="F:GMP kinase activity"/>
    <property type="evidence" value="ECO:0007669"/>
    <property type="project" value="UniProtKB-UniRule"/>
</dbReference>
<dbReference type="EC" id="2.7.4.8" evidence="3 11"/>
<organism evidence="13 14">
    <name type="scientific">Ruminiclostridium hungatei</name>
    <name type="common">Clostridium hungatei</name>
    <dbReference type="NCBI Taxonomy" id="48256"/>
    <lineage>
        <taxon>Bacteria</taxon>
        <taxon>Bacillati</taxon>
        <taxon>Bacillota</taxon>
        <taxon>Clostridia</taxon>
        <taxon>Eubacteriales</taxon>
        <taxon>Oscillospiraceae</taxon>
        <taxon>Ruminiclostridium</taxon>
    </lineage>
</organism>
<sequence length="202" mass="23046">MQQRGLLVVISGPSGTGKGTVCKKLLSERENVRYSVSATTRKPRQGEVEGQNYFFVSESQFLDMLEKDALIEWDKYCDNYYGTPKAFVDECLDKGTDVILEITVEGALEIKQKYPECVLVFIVPPSLEELRRRIESRATECCDVIEKRLEQAANELKYVSKYDYLILNDSVDAAVVNIEKVLDAERLKPSRNTEYIDSLIKQ</sequence>
<keyword evidence="11" id="KW-0963">Cytoplasm</keyword>
<dbReference type="InterPro" id="IPR017665">
    <property type="entry name" value="Guanylate_kinase"/>
</dbReference>
<feature type="domain" description="Guanylate kinase-like" evidence="12">
    <location>
        <begin position="5"/>
        <end position="183"/>
    </location>
</feature>
<evidence type="ECO:0000256" key="1">
    <source>
        <dbReference type="ARBA" id="ARBA00003531"/>
    </source>
</evidence>
<evidence type="ECO:0000256" key="7">
    <source>
        <dbReference type="ARBA" id="ARBA00022777"/>
    </source>
</evidence>
<dbReference type="GO" id="GO:0005829">
    <property type="term" value="C:cytosol"/>
    <property type="evidence" value="ECO:0007669"/>
    <property type="project" value="TreeGrafter"/>
</dbReference>
<dbReference type="Gene3D" id="3.30.63.10">
    <property type="entry name" value="Guanylate Kinase phosphate binding domain"/>
    <property type="match status" value="1"/>
</dbReference>
<dbReference type="RefSeq" id="WP_080065907.1">
    <property type="nucleotide sequence ID" value="NZ_MZGX01000026.1"/>
</dbReference>
<dbReference type="NCBIfam" id="TIGR03263">
    <property type="entry name" value="guanyl_kin"/>
    <property type="match status" value="1"/>
</dbReference>
<dbReference type="SUPFAM" id="SSF52540">
    <property type="entry name" value="P-loop containing nucleoside triphosphate hydrolases"/>
    <property type="match status" value="1"/>
</dbReference>
<evidence type="ECO:0000256" key="5">
    <source>
        <dbReference type="ARBA" id="ARBA00022679"/>
    </source>
</evidence>
<comment type="function">
    <text evidence="1 11">Essential for recycling GMP and indirectly, cGMP.</text>
</comment>
<accession>A0A1V4SFZ9</accession>
<dbReference type="CDD" id="cd00071">
    <property type="entry name" value="GMPK"/>
    <property type="match status" value="1"/>
</dbReference>
<keyword evidence="14" id="KW-1185">Reference proteome</keyword>
<evidence type="ECO:0000256" key="11">
    <source>
        <dbReference type="HAMAP-Rule" id="MF_00328"/>
    </source>
</evidence>
<dbReference type="InterPro" id="IPR020590">
    <property type="entry name" value="Guanylate_kinase_CS"/>
</dbReference>
<evidence type="ECO:0000256" key="4">
    <source>
        <dbReference type="ARBA" id="ARBA00016296"/>
    </source>
</evidence>
<dbReference type="InterPro" id="IPR027417">
    <property type="entry name" value="P-loop_NTPase"/>
</dbReference>
<dbReference type="PROSITE" id="PS50052">
    <property type="entry name" value="GUANYLATE_KINASE_2"/>
    <property type="match status" value="1"/>
</dbReference>
<evidence type="ECO:0000313" key="13">
    <source>
        <dbReference type="EMBL" id="OPX42663.1"/>
    </source>
</evidence>
<dbReference type="Pfam" id="PF00625">
    <property type="entry name" value="Guanylate_kin"/>
    <property type="match status" value="1"/>
</dbReference>
<dbReference type="PANTHER" id="PTHR23117">
    <property type="entry name" value="GUANYLATE KINASE-RELATED"/>
    <property type="match status" value="1"/>
</dbReference>
<dbReference type="Proteomes" id="UP000191554">
    <property type="component" value="Unassembled WGS sequence"/>
</dbReference>
<dbReference type="STRING" id="48256.CLHUN_34850"/>
<dbReference type="FunFam" id="3.30.63.10:FF:000002">
    <property type="entry name" value="Guanylate kinase 1"/>
    <property type="match status" value="1"/>
</dbReference>
<keyword evidence="6 11" id="KW-0547">Nucleotide-binding</keyword>
<comment type="catalytic activity">
    <reaction evidence="10 11">
        <text>GMP + ATP = GDP + ADP</text>
        <dbReference type="Rhea" id="RHEA:20780"/>
        <dbReference type="ChEBI" id="CHEBI:30616"/>
        <dbReference type="ChEBI" id="CHEBI:58115"/>
        <dbReference type="ChEBI" id="CHEBI:58189"/>
        <dbReference type="ChEBI" id="CHEBI:456216"/>
        <dbReference type="EC" id="2.7.4.8"/>
    </reaction>
</comment>